<sequence>GVADDHGSLASRRAKSKFGGQTSHDRPVGSMRGDPSKRKKIAHKPHVDQRSHGVDSGGFADGEE</sequence>
<evidence type="ECO:0000313" key="3">
    <source>
        <dbReference type="Proteomes" id="UP000243459"/>
    </source>
</evidence>
<feature type="compositionally biased region" description="Gly residues" evidence="1">
    <location>
        <begin position="55"/>
        <end position="64"/>
    </location>
</feature>
<feature type="non-terminal residue" evidence="2">
    <location>
        <position position="64"/>
    </location>
</feature>
<evidence type="ECO:0000313" key="2">
    <source>
        <dbReference type="EMBL" id="ONK58450.1"/>
    </source>
</evidence>
<dbReference type="Proteomes" id="UP000243459">
    <property type="component" value="Chromosome 9"/>
</dbReference>
<keyword evidence="3" id="KW-1185">Reference proteome</keyword>
<gene>
    <name evidence="2" type="ORF">A4U43_C09F12980</name>
</gene>
<feature type="non-terminal residue" evidence="2">
    <location>
        <position position="1"/>
    </location>
</feature>
<reference evidence="3" key="1">
    <citation type="journal article" date="2017" name="Nat. Commun.">
        <title>The asparagus genome sheds light on the origin and evolution of a young Y chromosome.</title>
        <authorList>
            <person name="Harkess A."/>
            <person name="Zhou J."/>
            <person name="Xu C."/>
            <person name="Bowers J.E."/>
            <person name="Van der Hulst R."/>
            <person name="Ayyampalayam S."/>
            <person name="Mercati F."/>
            <person name="Riccardi P."/>
            <person name="McKain M.R."/>
            <person name="Kakrana A."/>
            <person name="Tang H."/>
            <person name="Ray J."/>
            <person name="Groenendijk J."/>
            <person name="Arikit S."/>
            <person name="Mathioni S.M."/>
            <person name="Nakano M."/>
            <person name="Shan H."/>
            <person name="Telgmann-Rauber A."/>
            <person name="Kanno A."/>
            <person name="Yue Z."/>
            <person name="Chen H."/>
            <person name="Li W."/>
            <person name="Chen Y."/>
            <person name="Xu X."/>
            <person name="Zhang Y."/>
            <person name="Luo S."/>
            <person name="Chen H."/>
            <person name="Gao J."/>
            <person name="Mao Z."/>
            <person name="Pires J.C."/>
            <person name="Luo M."/>
            <person name="Kudrna D."/>
            <person name="Wing R.A."/>
            <person name="Meyers B.C."/>
            <person name="Yi K."/>
            <person name="Kong H."/>
            <person name="Lavrijsen P."/>
            <person name="Sunseri F."/>
            <person name="Falavigna A."/>
            <person name="Ye Y."/>
            <person name="Leebens-Mack J.H."/>
            <person name="Chen G."/>
        </authorList>
    </citation>
    <scope>NUCLEOTIDE SEQUENCE [LARGE SCALE GENOMIC DNA]</scope>
    <source>
        <strain evidence="3">cv. DH0086</strain>
    </source>
</reference>
<dbReference type="AlphaFoldDB" id="A0A5P1E7B7"/>
<dbReference type="EMBL" id="CM007389">
    <property type="protein sequence ID" value="ONK58450.1"/>
    <property type="molecule type" value="Genomic_DNA"/>
</dbReference>
<proteinExistence type="predicted"/>
<name>A0A5P1E7B7_ASPOF</name>
<dbReference type="Gramene" id="ONK58450">
    <property type="protein sequence ID" value="ONK58450"/>
    <property type="gene ID" value="A4U43_C09F12980"/>
</dbReference>
<evidence type="ECO:0000256" key="1">
    <source>
        <dbReference type="SAM" id="MobiDB-lite"/>
    </source>
</evidence>
<protein>
    <submittedName>
        <fullName evidence="2">Uncharacterized protein</fullName>
    </submittedName>
</protein>
<feature type="region of interest" description="Disordered" evidence="1">
    <location>
        <begin position="1"/>
        <end position="64"/>
    </location>
</feature>
<organism evidence="2 3">
    <name type="scientific">Asparagus officinalis</name>
    <name type="common">Garden asparagus</name>
    <dbReference type="NCBI Taxonomy" id="4686"/>
    <lineage>
        <taxon>Eukaryota</taxon>
        <taxon>Viridiplantae</taxon>
        <taxon>Streptophyta</taxon>
        <taxon>Embryophyta</taxon>
        <taxon>Tracheophyta</taxon>
        <taxon>Spermatophyta</taxon>
        <taxon>Magnoliopsida</taxon>
        <taxon>Liliopsida</taxon>
        <taxon>Asparagales</taxon>
        <taxon>Asparagaceae</taxon>
        <taxon>Asparagoideae</taxon>
        <taxon>Asparagus</taxon>
    </lineage>
</organism>
<accession>A0A5P1E7B7</accession>